<evidence type="ECO:0008006" key="3">
    <source>
        <dbReference type="Google" id="ProtNLM"/>
    </source>
</evidence>
<keyword evidence="2" id="KW-1185">Reference proteome</keyword>
<dbReference type="PANTHER" id="PTHR47718">
    <property type="entry name" value="OS01G0519700 PROTEIN"/>
    <property type="match status" value="1"/>
</dbReference>
<gene>
    <name evidence="1" type="ORF">LSAT_V11C600313870</name>
</gene>
<sequence length="197" mass="22560">MRRKDHFIPGSRGMWTSTNSVGHSFVGRDVADSYWKILRHILFSSSPHWLEDDLSGYVNNKFVEKHNHVLGSKENLHLLSVNRKLDVVEQSFIHKLGAYNISATRAYTLSTSINGGYNVSGGTVTDFKNFKMDLNVSVGKSDAQMLIEKMEDRVKYVPNFFFDHKIDKGHVTGLFWADEASRRNYKEFGYIVSFDVT</sequence>
<protein>
    <recommendedName>
        <fullName evidence="3">Protein FAR1-RELATED SEQUENCE</fullName>
    </recommendedName>
</protein>
<evidence type="ECO:0000313" key="1">
    <source>
        <dbReference type="EMBL" id="KAJ0201030.1"/>
    </source>
</evidence>
<name>A0A9R1VAA9_LACSA</name>
<organism evidence="1 2">
    <name type="scientific">Lactuca sativa</name>
    <name type="common">Garden lettuce</name>
    <dbReference type="NCBI Taxonomy" id="4236"/>
    <lineage>
        <taxon>Eukaryota</taxon>
        <taxon>Viridiplantae</taxon>
        <taxon>Streptophyta</taxon>
        <taxon>Embryophyta</taxon>
        <taxon>Tracheophyta</taxon>
        <taxon>Spermatophyta</taxon>
        <taxon>Magnoliopsida</taxon>
        <taxon>eudicotyledons</taxon>
        <taxon>Gunneridae</taxon>
        <taxon>Pentapetalae</taxon>
        <taxon>asterids</taxon>
        <taxon>campanulids</taxon>
        <taxon>Asterales</taxon>
        <taxon>Asteraceae</taxon>
        <taxon>Cichorioideae</taxon>
        <taxon>Cichorieae</taxon>
        <taxon>Lactucinae</taxon>
        <taxon>Lactuca</taxon>
    </lineage>
</organism>
<dbReference type="PANTHER" id="PTHR47718:SF12">
    <property type="entry name" value="PROTEIN FAR1-RELATED SEQUENCE"/>
    <property type="match status" value="1"/>
</dbReference>
<dbReference type="AlphaFoldDB" id="A0A9R1VAA9"/>
<dbReference type="EMBL" id="NBSK02000006">
    <property type="protein sequence ID" value="KAJ0201030.1"/>
    <property type="molecule type" value="Genomic_DNA"/>
</dbReference>
<evidence type="ECO:0000313" key="2">
    <source>
        <dbReference type="Proteomes" id="UP000235145"/>
    </source>
</evidence>
<dbReference type="Proteomes" id="UP000235145">
    <property type="component" value="Unassembled WGS sequence"/>
</dbReference>
<proteinExistence type="predicted"/>
<accession>A0A9R1VAA9</accession>
<comment type="caution">
    <text evidence="1">The sequence shown here is derived from an EMBL/GenBank/DDBJ whole genome shotgun (WGS) entry which is preliminary data.</text>
</comment>
<reference evidence="1 2" key="1">
    <citation type="journal article" date="2017" name="Nat. Commun.">
        <title>Genome assembly with in vitro proximity ligation data and whole-genome triplication in lettuce.</title>
        <authorList>
            <person name="Reyes-Chin-Wo S."/>
            <person name="Wang Z."/>
            <person name="Yang X."/>
            <person name="Kozik A."/>
            <person name="Arikit S."/>
            <person name="Song C."/>
            <person name="Xia L."/>
            <person name="Froenicke L."/>
            <person name="Lavelle D.O."/>
            <person name="Truco M.J."/>
            <person name="Xia R."/>
            <person name="Zhu S."/>
            <person name="Xu C."/>
            <person name="Xu H."/>
            <person name="Xu X."/>
            <person name="Cox K."/>
            <person name="Korf I."/>
            <person name="Meyers B.C."/>
            <person name="Michelmore R.W."/>
        </authorList>
    </citation>
    <scope>NUCLEOTIDE SEQUENCE [LARGE SCALE GENOMIC DNA]</scope>
    <source>
        <strain evidence="2">cv. Salinas</strain>
        <tissue evidence="1">Seedlings</tissue>
    </source>
</reference>